<organism evidence="1">
    <name type="scientific">Siphoviridae sp. ct3gT1</name>
    <dbReference type="NCBI Taxonomy" id="2825323"/>
    <lineage>
        <taxon>Viruses</taxon>
        <taxon>Duplodnaviria</taxon>
        <taxon>Heunggongvirae</taxon>
        <taxon>Uroviricota</taxon>
        <taxon>Caudoviricetes</taxon>
    </lineage>
</organism>
<accession>A0A8S5UJG0</accession>
<sequence length="93" mass="10364">MKALIVYDKEGKRIFTMQGSGIQDNYSCIVTDIEEGKEIVSVDVATGQVITKEKDTRVSDIQEYLNNTDDSTISKIEDTILEIESNKIENGGM</sequence>
<name>A0A8S5UJG0_9CAUD</name>
<evidence type="ECO:0000313" key="1">
    <source>
        <dbReference type="EMBL" id="DAF94571.1"/>
    </source>
</evidence>
<reference evidence="1" key="1">
    <citation type="journal article" date="2021" name="Proc. Natl. Acad. Sci. U.S.A.">
        <title>A Catalog of Tens of Thousands of Viruses from Human Metagenomes Reveals Hidden Associations with Chronic Diseases.</title>
        <authorList>
            <person name="Tisza M.J."/>
            <person name="Buck C.B."/>
        </authorList>
    </citation>
    <scope>NUCLEOTIDE SEQUENCE</scope>
    <source>
        <strain evidence="1">Ct3gT1</strain>
    </source>
</reference>
<proteinExistence type="predicted"/>
<protein>
    <submittedName>
        <fullName evidence="1">Uncharacterized protein</fullName>
    </submittedName>
</protein>
<dbReference type="EMBL" id="BK016094">
    <property type="protein sequence ID" value="DAF94571.1"/>
    <property type="molecule type" value="Genomic_DNA"/>
</dbReference>